<feature type="domain" description="Endonuclease/exonuclease/phosphatase" evidence="1">
    <location>
        <begin position="2"/>
        <end position="184"/>
    </location>
</feature>
<keyword evidence="3" id="KW-1185">Reference proteome</keyword>
<dbReference type="InterPro" id="IPR005135">
    <property type="entry name" value="Endo/exonuclease/phosphatase"/>
</dbReference>
<dbReference type="EMBL" id="CARXXK010000001">
    <property type="protein sequence ID" value="CAI6346162.1"/>
    <property type="molecule type" value="Genomic_DNA"/>
</dbReference>
<evidence type="ECO:0000313" key="2">
    <source>
        <dbReference type="EMBL" id="CAI6346162.1"/>
    </source>
</evidence>
<dbReference type="PANTHER" id="PTHR47510">
    <property type="entry name" value="REVERSE TRANSCRIPTASE DOMAIN-CONTAINING PROTEIN"/>
    <property type="match status" value="1"/>
</dbReference>
<evidence type="ECO:0000259" key="1">
    <source>
        <dbReference type="Pfam" id="PF03372"/>
    </source>
</evidence>
<sequence length="418" mass="48541">MNIRSINCNFDELVLMLSSMDDSFDILILTETWLLVDFNFVLNGYYNINSLGHTNKSDGVTIFIKNNFYLKSITHGFITECNSIELVFDHNGKTLSIIGIYRSPNSNKDNFVIILNDYLQRLNDSNVYYIIVGDININIIDPDISFDYLNTMASHNFISCINECTRITNHSSSCLDHIFTKNINSDNIQAFILKCKITDHFGTIVLIENSVNNIKDCHTSQNKTRTKINIKLLNSLISLQNWNDIIDRNNIDKSFQHFLNKIEEMINMSSFNHVSKMSNKYKRIKDWITKGLIISTNHKHKLSKKLFKRPFDSNLKQKYNNYINILNTLIRNRKKIYYQDLLSKLQNNPKKMWETINNIAGRTKTYNVEINSIRLSNNSIANGNINIANEFNTFFANVGKNIEYNIKKTAMIMRTGQI</sequence>
<dbReference type="SUPFAM" id="SSF56219">
    <property type="entry name" value="DNase I-like"/>
    <property type="match status" value="1"/>
</dbReference>
<dbReference type="InterPro" id="IPR036691">
    <property type="entry name" value="Endo/exonu/phosph_ase_sf"/>
</dbReference>
<evidence type="ECO:0000313" key="3">
    <source>
        <dbReference type="Proteomes" id="UP001160148"/>
    </source>
</evidence>
<comment type="caution">
    <text evidence="2">The sequence shown here is derived from an EMBL/GenBank/DDBJ whole genome shotgun (WGS) entry which is preliminary data.</text>
</comment>
<dbReference type="PANTHER" id="PTHR47510:SF3">
    <property type="entry name" value="ENDO_EXONUCLEASE_PHOSPHATASE DOMAIN-CONTAINING PROTEIN"/>
    <property type="match status" value="1"/>
</dbReference>
<dbReference type="Pfam" id="PF03372">
    <property type="entry name" value="Exo_endo_phos"/>
    <property type="match status" value="1"/>
</dbReference>
<name>A0AAV0VSJ4_9HEMI</name>
<accession>A0AAV0VSJ4</accession>
<reference evidence="2 3" key="1">
    <citation type="submission" date="2023-01" db="EMBL/GenBank/DDBJ databases">
        <authorList>
            <person name="Whitehead M."/>
        </authorList>
    </citation>
    <scope>NUCLEOTIDE SEQUENCE [LARGE SCALE GENOMIC DNA]</scope>
</reference>
<dbReference type="AlphaFoldDB" id="A0AAV0VSJ4"/>
<dbReference type="Proteomes" id="UP001160148">
    <property type="component" value="Unassembled WGS sequence"/>
</dbReference>
<gene>
    <name evidence="2" type="ORF">MEUPH1_LOCUS3098</name>
</gene>
<dbReference type="Gene3D" id="3.60.10.10">
    <property type="entry name" value="Endonuclease/exonuclease/phosphatase"/>
    <property type="match status" value="1"/>
</dbReference>
<organism evidence="2 3">
    <name type="scientific">Macrosiphum euphorbiae</name>
    <name type="common">potato aphid</name>
    <dbReference type="NCBI Taxonomy" id="13131"/>
    <lineage>
        <taxon>Eukaryota</taxon>
        <taxon>Metazoa</taxon>
        <taxon>Ecdysozoa</taxon>
        <taxon>Arthropoda</taxon>
        <taxon>Hexapoda</taxon>
        <taxon>Insecta</taxon>
        <taxon>Pterygota</taxon>
        <taxon>Neoptera</taxon>
        <taxon>Paraneoptera</taxon>
        <taxon>Hemiptera</taxon>
        <taxon>Sternorrhyncha</taxon>
        <taxon>Aphidomorpha</taxon>
        <taxon>Aphidoidea</taxon>
        <taxon>Aphididae</taxon>
        <taxon>Macrosiphini</taxon>
        <taxon>Macrosiphum</taxon>
    </lineage>
</organism>
<proteinExistence type="predicted"/>
<protein>
    <recommendedName>
        <fullName evidence="1">Endonuclease/exonuclease/phosphatase domain-containing protein</fullName>
    </recommendedName>
</protein>
<dbReference type="GO" id="GO:0003824">
    <property type="term" value="F:catalytic activity"/>
    <property type="evidence" value="ECO:0007669"/>
    <property type="project" value="InterPro"/>
</dbReference>